<dbReference type="EMBL" id="CM047948">
    <property type="protein sequence ID" value="KAI9896275.1"/>
    <property type="molecule type" value="Genomic_DNA"/>
</dbReference>
<comment type="caution">
    <text evidence="1">The sequence shown here is derived from an EMBL/GenBank/DDBJ whole genome shotgun (WGS) entry which is preliminary data.</text>
</comment>
<protein>
    <submittedName>
        <fullName evidence="1">Uncharacterized protein</fullName>
    </submittedName>
</protein>
<name>A0ACC0UQG2_9HYPO</name>
<evidence type="ECO:0000313" key="1">
    <source>
        <dbReference type="EMBL" id="KAI9896275.1"/>
    </source>
</evidence>
<proteinExistence type="predicted"/>
<dbReference type="Proteomes" id="UP001163324">
    <property type="component" value="Chromosome 9"/>
</dbReference>
<reference evidence="1" key="1">
    <citation type="submission" date="2022-10" db="EMBL/GenBank/DDBJ databases">
        <title>Complete Genome of Trichothecium roseum strain YXFP-22015, a Plant Pathogen Isolated from Citrus.</title>
        <authorList>
            <person name="Wang Y."/>
            <person name="Zhu L."/>
        </authorList>
    </citation>
    <scope>NUCLEOTIDE SEQUENCE</scope>
    <source>
        <strain evidence="1">YXFP-22015</strain>
    </source>
</reference>
<evidence type="ECO:0000313" key="2">
    <source>
        <dbReference type="Proteomes" id="UP001163324"/>
    </source>
</evidence>
<accession>A0ACC0UQG2</accession>
<keyword evidence="2" id="KW-1185">Reference proteome</keyword>
<sequence length="238" mass="26805">MSSADSIDASFEFIKVEHEPAHEDDCTEPPQFKGVEELWDELHGNDDVVKIMRDNTNNRNVTFSYYFRTPAPAPNTIPGIIHAQVNVRTKNLPRLMTSGFRFSSANALPGTDEFVWDGMHESSAEPSRVPRHGVGPWVCRRIQIQHRPRDPEWAGWVHFLCHSMDEALRMNVDCLVGRLPCSAQCFGGKKGAVYCFEEGSDPDICFNTIYPDKLLHGSWPWPRGEASDEVELSADTAS</sequence>
<gene>
    <name evidence="1" type="ORF">N3K66_008447</name>
</gene>
<organism evidence="1 2">
    <name type="scientific">Trichothecium roseum</name>
    <dbReference type="NCBI Taxonomy" id="47278"/>
    <lineage>
        <taxon>Eukaryota</taxon>
        <taxon>Fungi</taxon>
        <taxon>Dikarya</taxon>
        <taxon>Ascomycota</taxon>
        <taxon>Pezizomycotina</taxon>
        <taxon>Sordariomycetes</taxon>
        <taxon>Hypocreomycetidae</taxon>
        <taxon>Hypocreales</taxon>
        <taxon>Hypocreales incertae sedis</taxon>
        <taxon>Trichothecium</taxon>
    </lineage>
</organism>